<evidence type="ECO:0000256" key="1">
    <source>
        <dbReference type="ARBA" id="ARBA00022612"/>
    </source>
</evidence>
<dbReference type="Proteomes" id="UP001159915">
    <property type="component" value="Unassembled WGS sequence"/>
</dbReference>
<protein>
    <submittedName>
        <fullName evidence="5">HK97 family phage prohead protease</fullName>
    </submittedName>
</protein>
<keyword evidence="2 5" id="KW-0645">Protease</keyword>
<evidence type="ECO:0000256" key="2">
    <source>
        <dbReference type="ARBA" id="ARBA00022670"/>
    </source>
</evidence>
<dbReference type="Pfam" id="PF04586">
    <property type="entry name" value="Peptidase_S78"/>
    <property type="match status" value="1"/>
</dbReference>
<proteinExistence type="predicted"/>
<feature type="domain" description="Prohead serine protease" evidence="4">
    <location>
        <begin position="37"/>
        <end position="200"/>
    </location>
</feature>
<sequence>MKQSNRLKMREKPRVDLPDVKCRFLQLAPQEMRIVPAEEGSTAFRFEGYAVKWASINSHREQWVKGAFADLVNAVKAGVKVVHMYYNHGWWNYRYTNPAMALRIGKWISIEEDDIGLKVIGELTPGLWLADQVRAMLEHGTIDGFSISFYEPNPMDIEEVVGENYIRIHRGDIYEISACDEPSDRDARTTDAELSRVQSMDDMKALLKGRGFGDDAIGDLINRIQTFTKPVEPQKKVESPLSWVSDLA</sequence>
<organism evidence="5 6">
    <name type="scientific">Acinetobacter johnsonii</name>
    <dbReference type="NCBI Taxonomy" id="40214"/>
    <lineage>
        <taxon>Bacteria</taxon>
        <taxon>Pseudomonadati</taxon>
        <taxon>Pseudomonadota</taxon>
        <taxon>Gammaproteobacteria</taxon>
        <taxon>Moraxellales</taxon>
        <taxon>Moraxellaceae</taxon>
        <taxon>Acinetobacter</taxon>
    </lineage>
</organism>
<accession>A0AA42MR35</accession>
<dbReference type="GO" id="GO:0008233">
    <property type="term" value="F:peptidase activity"/>
    <property type="evidence" value="ECO:0007669"/>
    <property type="project" value="UniProtKB-KW"/>
</dbReference>
<dbReference type="EMBL" id="JAOCBE010000001">
    <property type="protein sequence ID" value="MDH0968217.1"/>
    <property type="molecule type" value="Genomic_DNA"/>
</dbReference>
<gene>
    <name evidence="5" type="ORF">N5C10_02660</name>
</gene>
<keyword evidence="3" id="KW-0378">Hydrolase</keyword>
<dbReference type="RefSeq" id="WP_279669640.1">
    <property type="nucleotide sequence ID" value="NZ_JAOCBE010000001.1"/>
</dbReference>
<evidence type="ECO:0000259" key="4">
    <source>
        <dbReference type="Pfam" id="PF04586"/>
    </source>
</evidence>
<name>A0AA42MR35_ACIJO</name>
<comment type="caution">
    <text evidence="5">The sequence shown here is derived from an EMBL/GenBank/DDBJ whole genome shotgun (WGS) entry which is preliminary data.</text>
</comment>
<evidence type="ECO:0000313" key="5">
    <source>
        <dbReference type="EMBL" id="MDH0968217.1"/>
    </source>
</evidence>
<evidence type="ECO:0000313" key="6">
    <source>
        <dbReference type="Proteomes" id="UP001159915"/>
    </source>
</evidence>
<evidence type="ECO:0000256" key="3">
    <source>
        <dbReference type="ARBA" id="ARBA00022801"/>
    </source>
</evidence>
<keyword evidence="1" id="KW-1188">Viral release from host cell</keyword>
<dbReference type="InterPro" id="IPR054613">
    <property type="entry name" value="Peptidase_S78_dom"/>
</dbReference>
<dbReference type="AlphaFoldDB" id="A0AA42MR35"/>
<reference evidence="5" key="1">
    <citation type="submission" date="2022-09" db="EMBL/GenBank/DDBJ databases">
        <title>Intensive care unit water sources are persistently colonized with multi-drug resistant bacteria and are the site of extensive horizontal gene transfer of antibiotic resistance genes.</title>
        <authorList>
            <person name="Diorio-Toth L."/>
        </authorList>
    </citation>
    <scope>NUCLEOTIDE SEQUENCE</scope>
    <source>
        <strain evidence="5">GD03920</strain>
    </source>
</reference>
<dbReference type="GO" id="GO:0006508">
    <property type="term" value="P:proteolysis"/>
    <property type="evidence" value="ECO:0007669"/>
    <property type="project" value="UniProtKB-KW"/>
</dbReference>